<dbReference type="SUPFAM" id="SSF52540">
    <property type="entry name" value="P-loop containing nucleoside triphosphate hydrolases"/>
    <property type="match status" value="1"/>
</dbReference>
<protein>
    <recommendedName>
        <fullName evidence="1">Double-GTPase 1 domain-containing protein</fullName>
    </recommendedName>
</protein>
<organism evidence="2 3">
    <name type="scientific">Brevundimonas fontaquae</name>
    <dbReference type="NCBI Taxonomy" id="2813778"/>
    <lineage>
        <taxon>Bacteria</taxon>
        <taxon>Pseudomonadati</taxon>
        <taxon>Pseudomonadota</taxon>
        <taxon>Alphaproteobacteria</taxon>
        <taxon>Caulobacterales</taxon>
        <taxon>Caulobacteraceae</taxon>
        <taxon>Brevundimonas</taxon>
    </lineage>
</organism>
<dbReference type="Proteomes" id="UP000662957">
    <property type="component" value="Chromosome"/>
</dbReference>
<keyword evidence="3" id="KW-1185">Reference proteome</keyword>
<reference evidence="2 3" key="1">
    <citation type="submission" date="2021-02" db="EMBL/GenBank/DDBJ databases">
        <title>Brevundimonas sp. CS1 genome sequence.</title>
        <authorList>
            <person name="Lee K."/>
            <person name="Choi Y.-J."/>
            <person name="Son H.-R."/>
        </authorList>
    </citation>
    <scope>NUCLEOTIDE SEQUENCE [LARGE SCALE GENOMIC DNA]</scope>
    <source>
        <strain evidence="2 3">CS1</strain>
    </source>
</reference>
<proteinExistence type="predicted"/>
<dbReference type="RefSeq" id="WP_205681228.1">
    <property type="nucleotide sequence ID" value="NZ_CP070968.1"/>
</dbReference>
<feature type="domain" description="Double-GTPase 1" evidence="1">
    <location>
        <begin position="7"/>
        <end position="281"/>
    </location>
</feature>
<gene>
    <name evidence="2" type="ORF">JX001_12325</name>
</gene>
<sequence length="284" mass="31406">MANTRTVILGLPESGKTTFLAALWHLMESEETDIGLVVDRVEGDQKYLNDIAAKWRTYQPVGRTSQVGDTDVSILVRNTATNETGELSFPDLAGEAFDRQIEDRRITPSYLTNFDGDDGVLLFIKVDRVDEEMSIAEMNELVGAPAEGGADKDASVDPDEVEWGPKLILNQARIVQILTDLLDRPFAVRPRRLAVILSAWDVLLNPPAPEDWLASNMPLVHQFLTCNRSMFETQVYGVSAQGLDLEKGDVSKMPHLTASKRITMVGNGARIHDLTAPLTWLMTG</sequence>
<dbReference type="Pfam" id="PF19975">
    <property type="entry name" value="DO-GTPase1"/>
    <property type="match status" value="1"/>
</dbReference>
<accession>A0ABX7LNS1</accession>
<name>A0ABX7LNS1_9CAUL</name>
<dbReference type="EMBL" id="CP070968">
    <property type="protein sequence ID" value="QSF53562.1"/>
    <property type="molecule type" value="Genomic_DNA"/>
</dbReference>
<dbReference type="InterPro" id="IPR027417">
    <property type="entry name" value="P-loop_NTPase"/>
</dbReference>
<evidence type="ECO:0000313" key="2">
    <source>
        <dbReference type="EMBL" id="QSF53562.1"/>
    </source>
</evidence>
<evidence type="ECO:0000259" key="1">
    <source>
        <dbReference type="Pfam" id="PF19975"/>
    </source>
</evidence>
<evidence type="ECO:0000313" key="3">
    <source>
        <dbReference type="Proteomes" id="UP000662957"/>
    </source>
</evidence>
<dbReference type="InterPro" id="IPR045530">
    <property type="entry name" value="DO-GTPase1"/>
</dbReference>